<dbReference type="AlphaFoldDB" id="A0A1G1ZTW6"/>
<dbReference type="GO" id="GO:0004488">
    <property type="term" value="F:methylenetetrahydrofolate dehydrogenase (NADP+) activity"/>
    <property type="evidence" value="ECO:0007669"/>
    <property type="project" value="InterPro"/>
</dbReference>
<evidence type="ECO:0000256" key="1">
    <source>
        <dbReference type="ARBA" id="ARBA00004777"/>
    </source>
</evidence>
<comment type="pathway">
    <text evidence="1">One-carbon metabolism; tetrahydrofolate interconversion.</text>
</comment>
<evidence type="ECO:0000256" key="6">
    <source>
        <dbReference type="ARBA" id="ARBA00023002"/>
    </source>
</evidence>
<dbReference type="Pfam" id="PF00763">
    <property type="entry name" value="THF_DHG_CYH"/>
    <property type="match status" value="1"/>
</dbReference>
<dbReference type="PRINTS" id="PR00085">
    <property type="entry name" value="THFDHDRGNASE"/>
</dbReference>
<gene>
    <name evidence="11" type="ORF">A3I24_01160</name>
</gene>
<dbReference type="SUPFAM" id="SSF51735">
    <property type="entry name" value="NAD(P)-binding Rossmann-fold domains"/>
    <property type="match status" value="1"/>
</dbReference>
<dbReference type="GO" id="GO:0009086">
    <property type="term" value="P:methionine biosynthetic process"/>
    <property type="evidence" value="ECO:0007669"/>
    <property type="project" value="UniProtKB-KW"/>
</dbReference>
<evidence type="ECO:0000256" key="7">
    <source>
        <dbReference type="ARBA" id="ARBA00023167"/>
    </source>
</evidence>
<protein>
    <recommendedName>
        <fullName evidence="13">Methenyltetrahydrofolate cyclohydrolase</fullName>
    </recommendedName>
</protein>
<dbReference type="GO" id="GO:0004477">
    <property type="term" value="F:methenyltetrahydrofolate cyclohydrolase activity"/>
    <property type="evidence" value="ECO:0007669"/>
    <property type="project" value="TreeGrafter"/>
</dbReference>
<dbReference type="InterPro" id="IPR036291">
    <property type="entry name" value="NAD(P)-bd_dom_sf"/>
</dbReference>
<evidence type="ECO:0000259" key="10">
    <source>
        <dbReference type="Pfam" id="PF02882"/>
    </source>
</evidence>
<evidence type="ECO:0000256" key="2">
    <source>
        <dbReference type="ARBA" id="ARBA00022563"/>
    </source>
</evidence>
<dbReference type="Proteomes" id="UP000177690">
    <property type="component" value="Unassembled WGS sequence"/>
</dbReference>
<keyword evidence="5" id="KW-0521">NADP</keyword>
<evidence type="ECO:0000256" key="4">
    <source>
        <dbReference type="ARBA" id="ARBA00022801"/>
    </source>
</evidence>
<evidence type="ECO:0000313" key="11">
    <source>
        <dbReference type="EMBL" id="OGY67267.1"/>
    </source>
</evidence>
<dbReference type="InterPro" id="IPR020631">
    <property type="entry name" value="THF_DH/CycHdrlase_NAD-bd_dom"/>
</dbReference>
<feature type="domain" description="Tetrahydrofolate dehydrogenase/cyclohydrolase catalytic" evidence="9">
    <location>
        <begin position="3"/>
        <end position="111"/>
    </location>
</feature>
<dbReference type="Pfam" id="PF02882">
    <property type="entry name" value="THF_DHG_CYH_C"/>
    <property type="match status" value="1"/>
</dbReference>
<evidence type="ECO:0000256" key="8">
    <source>
        <dbReference type="ARBA" id="ARBA00023268"/>
    </source>
</evidence>
<dbReference type="Gene3D" id="3.40.50.10860">
    <property type="entry name" value="Leucine Dehydrogenase, chain A, domain 1"/>
    <property type="match status" value="1"/>
</dbReference>
<dbReference type="InterPro" id="IPR000672">
    <property type="entry name" value="THF_DH/CycHdrlase"/>
</dbReference>
<keyword evidence="2" id="KW-0554">One-carbon metabolism</keyword>
<evidence type="ECO:0000259" key="9">
    <source>
        <dbReference type="Pfam" id="PF00763"/>
    </source>
</evidence>
<keyword evidence="7" id="KW-0028">Amino-acid biosynthesis</keyword>
<proteinExistence type="predicted"/>
<name>A0A1G1ZTW6_9BACT</name>
<dbReference type="STRING" id="1798409.A3I24_01160"/>
<dbReference type="InterPro" id="IPR046346">
    <property type="entry name" value="Aminoacid_DH-like_N_sf"/>
</dbReference>
<dbReference type="EMBL" id="MHJL01000027">
    <property type="protein sequence ID" value="OGY67267.1"/>
    <property type="molecule type" value="Genomic_DNA"/>
</dbReference>
<reference evidence="11 12" key="1">
    <citation type="journal article" date="2016" name="Nat. Commun.">
        <title>Thousands of microbial genomes shed light on interconnected biogeochemical processes in an aquifer system.</title>
        <authorList>
            <person name="Anantharaman K."/>
            <person name="Brown C.T."/>
            <person name="Hug L.A."/>
            <person name="Sharon I."/>
            <person name="Castelle C.J."/>
            <person name="Probst A.J."/>
            <person name="Thomas B.C."/>
            <person name="Singh A."/>
            <person name="Wilkins M.J."/>
            <person name="Karaoz U."/>
            <person name="Brodie E.L."/>
            <person name="Williams K.H."/>
            <person name="Hubbard S.S."/>
            <person name="Banfield J.F."/>
        </authorList>
    </citation>
    <scope>NUCLEOTIDE SEQUENCE [LARGE SCALE GENOMIC DNA]</scope>
</reference>
<dbReference type="PANTHER" id="PTHR48099">
    <property type="entry name" value="C-1-TETRAHYDROFOLATE SYNTHASE, CYTOPLASMIC-RELATED"/>
    <property type="match status" value="1"/>
</dbReference>
<organism evidence="11 12">
    <name type="scientific">Candidatus Harrisonbacteria bacterium RIFCSPLOWO2_02_FULL_41_13b</name>
    <dbReference type="NCBI Taxonomy" id="1798409"/>
    <lineage>
        <taxon>Bacteria</taxon>
        <taxon>Candidatus Harrisoniibacteriota</taxon>
    </lineage>
</organism>
<evidence type="ECO:0008006" key="13">
    <source>
        <dbReference type="Google" id="ProtNLM"/>
    </source>
</evidence>
<dbReference type="SUPFAM" id="SSF53223">
    <property type="entry name" value="Aminoacid dehydrogenase-like, N-terminal domain"/>
    <property type="match status" value="1"/>
</dbReference>
<keyword evidence="3" id="KW-0658">Purine biosynthesis</keyword>
<keyword evidence="8" id="KW-0511">Multifunctional enzyme</keyword>
<accession>A0A1G1ZTW6</accession>
<dbReference type="PANTHER" id="PTHR48099:SF5">
    <property type="entry name" value="C-1-TETRAHYDROFOLATE SYNTHASE, CYTOPLASMIC"/>
    <property type="match status" value="1"/>
</dbReference>
<sequence length="266" mass="28747">MLINGKKIAMEIFEELKKLPLPQKSLAAILVGKNPASLSFLKQKEKAAIALGIKFQLFKFPADINQNGLLKEIQKIAADNEVGGLIIQLPLPKNFDRNQILDAIPKNKDVDALKNSESLALSPVAKTLETILAKIGFDCANKYAVIFGRGFLVGQPVTRWLENKVKNLTVLGSDADPAIIQESLAAADLIVSGVGKPGLIKPNELKNTAVIVDFGYARDENGKIQGDFDATLIDGKNTLLSYTPTPGGTGPILVANLIKNFYELNK</sequence>
<keyword evidence="4" id="KW-0378">Hydrolase</keyword>
<dbReference type="GO" id="GO:0006164">
    <property type="term" value="P:purine nucleotide biosynthetic process"/>
    <property type="evidence" value="ECO:0007669"/>
    <property type="project" value="UniProtKB-KW"/>
</dbReference>
<comment type="caution">
    <text evidence="11">The sequence shown here is derived from an EMBL/GenBank/DDBJ whole genome shotgun (WGS) entry which is preliminary data.</text>
</comment>
<evidence type="ECO:0000256" key="5">
    <source>
        <dbReference type="ARBA" id="ARBA00022857"/>
    </source>
</evidence>
<evidence type="ECO:0000313" key="12">
    <source>
        <dbReference type="Proteomes" id="UP000177690"/>
    </source>
</evidence>
<keyword evidence="7" id="KW-0486">Methionine biosynthesis</keyword>
<dbReference type="GO" id="GO:0035999">
    <property type="term" value="P:tetrahydrofolate interconversion"/>
    <property type="evidence" value="ECO:0007669"/>
    <property type="project" value="TreeGrafter"/>
</dbReference>
<dbReference type="InterPro" id="IPR020630">
    <property type="entry name" value="THF_DH/CycHdrlase_cat_dom"/>
</dbReference>
<dbReference type="GO" id="GO:0005829">
    <property type="term" value="C:cytosol"/>
    <property type="evidence" value="ECO:0007669"/>
    <property type="project" value="TreeGrafter"/>
</dbReference>
<feature type="domain" description="Tetrahydrofolate dehydrogenase/cyclohydrolase NAD(P)-binding" evidence="10">
    <location>
        <begin position="126"/>
        <end position="264"/>
    </location>
</feature>
<keyword evidence="6" id="KW-0560">Oxidoreductase</keyword>
<dbReference type="Gene3D" id="3.40.50.720">
    <property type="entry name" value="NAD(P)-binding Rossmann-like Domain"/>
    <property type="match status" value="1"/>
</dbReference>
<evidence type="ECO:0000256" key="3">
    <source>
        <dbReference type="ARBA" id="ARBA00022755"/>
    </source>
</evidence>